<dbReference type="Proteomes" id="UP000012106">
    <property type="component" value="Unassembled WGS sequence"/>
</dbReference>
<dbReference type="AlphaFoldDB" id="M6K195"/>
<dbReference type="SUPFAM" id="SSF52788">
    <property type="entry name" value="Phosphotyrosine protein phosphatases I"/>
    <property type="match status" value="1"/>
</dbReference>
<sequence>MVCSSADETCPYVPGAEKRISLPYADPKAYDNTDEVSGKYIETCETIAREILFVFQNVK</sequence>
<dbReference type="InterPro" id="IPR036196">
    <property type="entry name" value="Ptyr_pPase_sf"/>
</dbReference>
<protein>
    <recommendedName>
        <fullName evidence="3">Low molecular weight phosphotyrosine protein phosphatase domain protein</fullName>
    </recommendedName>
</protein>
<evidence type="ECO:0008006" key="3">
    <source>
        <dbReference type="Google" id="ProtNLM"/>
    </source>
</evidence>
<evidence type="ECO:0000313" key="2">
    <source>
        <dbReference type="Proteomes" id="UP000012106"/>
    </source>
</evidence>
<dbReference type="Gene3D" id="3.40.50.2300">
    <property type="match status" value="1"/>
</dbReference>
<proteinExistence type="predicted"/>
<gene>
    <name evidence="1" type="ORF">LEP1GSC063_3951</name>
</gene>
<name>M6K195_9LEPT</name>
<comment type="caution">
    <text evidence="1">The sequence shown here is derived from an EMBL/GenBank/DDBJ whole genome shotgun (WGS) entry which is preliminary data.</text>
</comment>
<evidence type="ECO:0000313" key="1">
    <source>
        <dbReference type="EMBL" id="EMN21527.1"/>
    </source>
</evidence>
<reference evidence="1 2" key="1">
    <citation type="submission" date="2013-01" db="EMBL/GenBank/DDBJ databases">
        <authorList>
            <person name="Harkins D.M."/>
            <person name="Durkin A.S."/>
            <person name="Brinkac L.M."/>
            <person name="Haft D.H."/>
            <person name="Selengut J.D."/>
            <person name="Sanka R."/>
            <person name="DePew J."/>
            <person name="Purushe J."/>
            <person name="Hartskeerl R.A."/>
            <person name="Ahmed A."/>
            <person name="van der Linden H."/>
            <person name="Goris M.G.A."/>
            <person name="Vinetz J.M."/>
            <person name="Sutton G.G."/>
            <person name="Nierman W.C."/>
            <person name="Fouts D.E."/>
        </authorList>
    </citation>
    <scope>NUCLEOTIDE SEQUENCE [LARGE SCALE GENOMIC DNA]</scope>
    <source>
        <strain evidence="1 2">MAVJ 401</strain>
    </source>
</reference>
<organism evidence="1 2">
    <name type="scientific">Leptospira santarosai serovar Arenal str. MAVJ 401</name>
    <dbReference type="NCBI Taxonomy" id="1049976"/>
    <lineage>
        <taxon>Bacteria</taxon>
        <taxon>Pseudomonadati</taxon>
        <taxon>Spirochaetota</taxon>
        <taxon>Spirochaetia</taxon>
        <taxon>Leptospirales</taxon>
        <taxon>Leptospiraceae</taxon>
        <taxon>Leptospira</taxon>
    </lineage>
</organism>
<accession>M6K195</accession>
<dbReference type="EMBL" id="AHMU02000050">
    <property type="protein sequence ID" value="EMN21527.1"/>
    <property type="molecule type" value="Genomic_DNA"/>
</dbReference>